<name>A0A8S5RC95_9VIRU</name>
<sequence length="50" mass="5914">MILFYILSYLVSFFLNNHTLKYECGFLISKTLFQSSIIVLIKNTFIFCIL</sequence>
<protein>
    <submittedName>
        <fullName evidence="1">Uncharacterized protein</fullName>
    </submittedName>
</protein>
<accession>A0A8S5RC95</accession>
<evidence type="ECO:0000313" key="1">
    <source>
        <dbReference type="EMBL" id="DAE28762.1"/>
    </source>
</evidence>
<dbReference type="EMBL" id="BK059091">
    <property type="protein sequence ID" value="DAE28762.1"/>
    <property type="molecule type" value="Genomic_DNA"/>
</dbReference>
<reference evidence="1" key="1">
    <citation type="journal article" date="2021" name="Proc. Natl. Acad. Sci. U.S.A.">
        <title>A Catalog of Tens of Thousands of Viruses from Human Metagenomes Reveals Hidden Associations with Chronic Diseases.</title>
        <authorList>
            <person name="Tisza M.J."/>
            <person name="Buck C.B."/>
        </authorList>
    </citation>
    <scope>NUCLEOTIDE SEQUENCE</scope>
    <source>
        <strain evidence="1">CtmTa7</strain>
    </source>
</reference>
<proteinExistence type="predicted"/>
<organism evidence="1">
    <name type="scientific">virus sp. ctmTa7</name>
    <dbReference type="NCBI Taxonomy" id="2828255"/>
    <lineage>
        <taxon>Viruses</taxon>
    </lineage>
</organism>